<evidence type="ECO:0000313" key="3">
    <source>
        <dbReference type="Proteomes" id="UP000008909"/>
    </source>
</evidence>
<keyword evidence="1" id="KW-0175">Coiled coil</keyword>
<dbReference type="AlphaFoldDB" id="H2KRX9"/>
<reference key="2">
    <citation type="submission" date="2011-10" db="EMBL/GenBank/DDBJ databases">
        <title>The genome and transcriptome sequence of Clonorchis sinensis provide insights into the carcinogenic liver fluke.</title>
        <authorList>
            <person name="Wang X."/>
            <person name="Huang Y."/>
            <person name="Chen W."/>
            <person name="Liu H."/>
            <person name="Guo L."/>
            <person name="Chen Y."/>
            <person name="Luo F."/>
            <person name="Zhou W."/>
            <person name="Sun J."/>
            <person name="Mao Q."/>
            <person name="Liang P."/>
            <person name="Zhou C."/>
            <person name="Tian Y."/>
            <person name="Men J."/>
            <person name="Lv X."/>
            <person name="Huang L."/>
            <person name="Zhou J."/>
            <person name="Hu Y."/>
            <person name="Li R."/>
            <person name="Zhang F."/>
            <person name="Lei H."/>
            <person name="Li X."/>
            <person name="Hu X."/>
            <person name="Liang C."/>
            <person name="Xu J."/>
            <person name="Wu Z."/>
            <person name="Yu X."/>
        </authorList>
    </citation>
    <scope>NUCLEOTIDE SEQUENCE</scope>
    <source>
        <strain>Henan</strain>
    </source>
</reference>
<evidence type="ECO:0000313" key="2">
    <source>
        <dbReference type="EMBL" id="GAA36649.1"/>
    </source>
</evidence>
<keyword evidence="2" id="KW-0418">Kinase</keyword>
<evidence type="ECO:0000256" key="1">
    <source>
        <dbReference type="SAM" id="Coils"/>
    </source>
</evidence>
<dbReference type="InterPro" id="IPR019323">
    <property type="entry name" value="ELKS/CAST"/>
</dbReference>
<sequence>MFVECLASLFSVLHHQPTGAFHFTAGYEADARRETAFLLGVRDVCHCLVGLKLNLIRLLLPAATDALIDVTGDLAEDFSKFVARHLTESNTTSLPDLVETYLGNYNLSENPSASRLHQVLIAVHLALVNTAAQLDDIAQRIRTCSVTALAWYYVDILAQATSTMLSRCSEWREGATCLWGWESSGTCNSQAGSNPCSWLDEIYASGLMAFISILDDCRAHWQAIHWQQEKHLRRIDAMQAQLRRFEEETANLNKVLDEQRAGLEERDRLIRQLRSNQNQTSSVELEKLRAEHARCQEQFDKQTKRINTLSQQIESQSDEILAIKLEALTASLCEKEANIALMELTAPKNAASNQALDKMRTERDQLQIQQRQLANTRAMLEEEKKSRK</sequence>
<feature type="coiled-coil region" evidence="1">
    <location>
        <begin position="228"/>
        <end position="386"/>
    </location>
</feature>
<gene>
    <name evidence="2" type="ORF">CLF_107413</name>
</gene>
<keyword evidence="2" id="KW-0808">Transferase</keyword>
<accession>H2KRX9</accession>
<dbReference type="EMBL" id="DF143247">
    <property type="protein sequence ID" value="GAA36649.1"/>
    <property type="molecule type" value="Genomic_DNA"/>
</dbReference>
<reference evidence="2" key="1">
    <citation type="journal article" date="2011" name="Genome Biol.">
        <title>The draft genome of the carcinogenic human liver fluke Clonorchis sinensis.</title>
        <authorList>
            <person name="Wang X."/>
            <person name="Chen W."/>
            <person name="Huang Y."/>
            <person name="Sun J."/>
            <person name="Men J."/>
            <person name="Liu H."/>
            <person name="Luo F."/>
            <person name="Guo L."/>
            <person name="Lv X."/>
            <person name="Deng C."/>
            <person name="Zhou C."/>
            <person name="Fan Y."/>
            <person name="Li X."/>
            <person name="Huang L."/>
            <person name="Hu Y."/>
            <person name="Liang C."/>
            <person name="Hu X."/>
            <person name="Xu J."/>
            <person name="Yu X."/>
        </authorList>
    </citation>
    <scope>NUCLEOTIDE SEQUENCE [LARGE SCALE GENOMIC DNA]</scope>
    <source>
        <strain evidence="2">Henan</strain>
    </source>
</reference>
<keyword evidence="3" id="KW-1185">Reference proteome</keyword>
<name>H2KRX9_CLOSI</name>
<organism evidence="2 3">
    <name type="scientific">Clonorchis sinensis</name>
    <name type="common">Chinese liver fluke</name>
    <dbReference type="NCBI Taxonomy" id="79923"/>
    <lineage>
        <taxon>Eukaryota</taxon>
        <taxon>Metazoa</taxon>
        <taxon>Spiralia</taxon>
        <taxon>Lophotrochozoa</taxon>
        <taxon>Platyhelminthes</taxon>
        <taxon>Trematoda</taxon>
        <taxon>Digenea</taxon>
        <taxon>Opisthorchiida</taxon>
        <taxon>Opisthorchiata</taxon>
        <taxon>Opisthorchiidae</taxon>
        <taxon>Clonorchis</taxon>
    </lineage>
</organism>
<dbReference type="Proteomes" id="UP000008909">
    <property type="component" value="Unassembled WGS sequence"/>
</dbReference>
<protein>
    <submittedName>
        <fullName evidence="2">PI-3-kinase-related kinase SMG-1</fullName>
    </submittedName>
</protein>
<dbReference type="GO" id="GO:0016301">
    <property type="term" value="F:kinase activity"/>
    <property type="evidence" value="ECO:0007669"/>
    <property type="project" value="UniProtKB-KW"/>
</dbReference>
<proteinExistence type="predicted"/>
<dbReference type="Pfam" id="PF10174">
    <property type="entry name" value="Cast"/>
    <property type="match status" value="1"/>
</dbReference>